<organism evidence="1 2">
    <name type="scientific">Archangium gephyra</name>
    <dbReference type="NCBI Taxonomy" id="48"/>
    <lineage>
        <taxon>Bacteria</taxon>
        <taxon>Pseudomonadati</taxon>
        <taxon>Myxococcota</taxon>
        <taxon>Myxococcia</taxon>
        <taxon>Myxococcales</taxon>
        <taxon>Cystobacterineae</taxon>
        <taxon>Archangiaceae</taxon>
        <taxon>Archangium</taxon>
    </lineage>
</organism>
<name>A0A2W5TBC5_9BACT</name>
<reference evidence="1 2" key="1">
    <citation type="submission" date="2017-08" db="EMBL/GenBank/DDBJ databases">
        <title>Infants hospitalized years apart are colonized by the same room-sourced microbial strains.</title>
        <authorList>
            <person name="Brooks B."/>
            <person name="Olm M.R."/>
            <person name="Firek B.A."/>
            <person name="Baker R."/>
            <person name="Thomas B.C."/>
            <person name="Morowitz M.J."/>
            <person name="Banfield J.F."/>
        </authorList>
    </citation>
    <scope>NUCLEOTIDE SEQUENCE [LARGE SCALE GENOMIC DNA]</scope>
    <source>
        <strain evidence="1">S2_003_000_R2_14</strain>
    </source>
</reference>
<evidence type="ECO:0000313" key="1">
    <source>
        <dbReference type="EMBL" id="PZR12789.1"/>
    </source>
</evidence>
<accession>A0A2W5TBC5</accession>
<proteinExistence type="predicted"/>
<dbReference type="Proteomes" id="UP000249061">
    <property type="component" value="Unassembled WGS sequence"/>
</dbReference>
<comment type="caution">
    <text evidence="1">The sequence shown here is derived from an EMBL/GenBank/DDBJ whole genome shotgun (WGS) entry which is preliminary data.</text>
</comment>
<dbReference type="AlphaFoldDB" id="A0A2W5TBC5"/>
<sequence length="119" mass="12327">MQQCQKCQGLVPDGSPSCPNCTSGRQWWKAPLAMLGAGFATVTLSACYGAPCATTITLPDGGTLTEGSGTANTCAPIDCRVKPDAGTDREPDYRWKYACEEHLTPEDAGVTDGGVDGGP</sequence>
<evidence type="ECO:0000313" key="2">
    <source>
        <dbReference type="Proteomes" id="UP000249061"/>
    </source>
</evidence>
<protein>
    <submittedName>
        <fullName evidence="1">Uncharacterized protein</fullName>
    </submittedName>
</protein>
<dbReference type="EMBL" id="QFQP01000011">
    <property type="protein sequence ID" value="PZR12789.1"/>
    <property type="molecule type" value="Genomic_DNA"/>
</dbReference>
<gene>
    <name evidence="1" type="ORF">DI536_14580</name>
</gene>